<dbReference type="Pfam" id="PF04977">
    <property type="entry name" value="DivIC"/>
    <property type="match status" value="1"/>
</dbReference>
<keyword evidence="2" id="KW-0472">Membrane</keyword>
<dbReference type="EMBL" id="DVML01000032">
    <property type="protein sequence ID" value="HIU23011.1"/>
    <property type="molecule type" value="Genomic_DNA"/>
</dbReference>
<gene>
    <name evidence="3" type="ORF">IAD49_05460</name>
</gene>
<dbReference type="InterPro" id="IPR039076">
    <property type="entry name" value="DivIC"/>
</dbReference>
<dbReference type="Proteomes" id="UP000824087">
    <property type="component" value="Unassembled WGS sequence"/>
</dbReference>
<organism evidence="3 4">
    <name type="scientific">Candidatus Fimihabitans intestinipullorum</name>
    <dbReference type="NCBI Taxonomy" id="2840820"/>
    <lineage>
        <taxon>Bacteria</taxon>
        <taxon>Bacillati</taxon>
        <taxon>Mycoplasmatota</taxon>
        <taxon>Mycoplasmatota incertae sedis</taxon>
        <taxon>Candidatus Fimihabitans</taxon>
    </lineage>
</organism>
<dbReference type="GO" id="GO:0051301">
    <property type="term" value="P:cell division"/>
    <property type="evidence" value="ECO:0007669"/>
    <property type="project" value="InterPro"/>
</dbReference>
<keyword evidence="1" id="KW-0175">Coiled coil</keyword>
<dbReference type="PANTHER" id="PTHR40027:SF1">
    <property type="entry name" value="CELL DIVISION PROTEIN DIVIC"/>
    <property type="match status" value="1"/>
</dbReference>
<reference evidence="3" key="1">
    <citation type="submission" date="2020-10" db="EMBL/GenBank/DDBJ databases">
        <authorList>
            <person name="Gilroy R."/>
        </authorList>
    </citation>
    <scope>NUCLEOTIDE SEQUENCE</scope>
    <source>
        <strain evidence="3">CHK197-8231</strain>
    </source>
</reference>
<keyword evidence="2" id="KW-1133">Transmembrane helix</keyword>
<feature type="transmembrane region" description="Helical" evidence="2">
    <location>
        <begin position="119"/>
        <end position="135"/>
    </location>
</feature>
<evidence type="ECO:0000313" key="4">
    <source>
        <dbReference type="Proteomes" id="UP000824087"/>
    </source>
</evidence>
<dbReference type="InterPro" id="IPR007060">
    <property type="entry name" value="FtsL/DivIC"/>
</dbReference>
<name>A0A9D1HUL0_9BACT</name>
<feature type="transmembrane region" description="Helical" evidence="2">
    <location>
        <begin position="20"/>
        <end position="40"/>
    </location>
</feature>
<dbReference type="AlphaFoldDB" id="A0A9D1HUL0"/>
<proteinExistence type="predicted"/>
<reference evidence="3" key="2">
    <citation type="journal article" date="2021" name="PeerJ">
        <title>Extensive microbial diversity within the chicken gut microbiome revealed by metagenomics and culture.</title>
        <authorList>
            <person name="Gilroy R."/>
            <person name="Ravi A."/>
            <person name="Getino M."/>
            <person name="Pursley I."/>
            <person name="Horton D.L."/>
            <person name="Alikhan N.F."/>
            <person name="Baker D."/>
            <person name="Gharbi K."/>
            <person name="Hall N."/>
            <person name="Watson M."/>
            <person name="Adriaenssens E.M."/>
            <person name="Foster-Nyarko E."/>
            <person name="Jarju S."/>
            <person name="Secka A."/>
            <person name="Antonio M."/>
            <person name="Oren A."/>
            <person name="Chaudhuri R.R."/>
            <person name="La Ragione R."/>
            <person name="Hildebrand F."/>
            <person name="Pallen M.J."/>
        </authorList>
    </citation>
    <scope>NUCLEOTIDE SEQUENCE</scope>
    <source>
        <strain evidence="3">CHK197-8231</strain>
    </source>
</reference>
<keyword evidence="2" id="KW-0812">Transmembrane</keyword>
<protein>
    <submittedName>
        <fullName evidence="3">Septum formation initiator family protein</fullName>
    </submittedName>
</protein>
<dbReference type="PANTHER" id="PTHR40027">
    <property type="entry name" value="CELL DIVISION PROTEIN DIVIC"/>
    <property type="match status" value="1"/>
</dbReference>
<evidence type="ECO:0000313" key="3">
    <source>
        <dbReference type="EMBL" id="HIU23011.1"/>
    </source>
</evidence>
<accession>A0A9D1HUL0</accession>
<comment type="caution">
    <text evidence="3">The sequence shown here is derived from an EMBL/GenBank/DDBJ whole genome shotgun (WGS) entry which is preliminary data.</text>
</comment>
<evidence type="ECO:0000256" key="2">
    <source>
        <dbReference type="SAM" id="Phobius"/>
    </source>
</evidence>
<feature type="coiled-coil region" evidence="1">
    <location>
        <begin position="35"/>
        <end position="69"/>
    </location>
</feature>
<evidence type="ECO:0000256" key="1">
    <source>
        <dbReference type="SAM" id="Coils"/>
    </source>
</evidence>
<sequence>MAQKRKRKVVKAAKRRLVFFGTISIAAIIYFFVTLATYTIRIAELSQEKKELAAQMVTLKDDEENLKLEIQKLQDPDYIARFARENYLYSKDGEYIIKIEDKKEKKKEKDSRIEIKEEYIAIGGIVLFLLLVLWLKHKQK</sequence>